<feature type="domain" description="Cytochrome c" evidence="4">
    <location>
        <begin position="24"/>
        <end position="134"/>
    </location>
</feature>
<sequence>MVRFLTIAMVVTASVGACDRAFGDRSAKGAVLFSENCAVCHGADARGGGGAGVAGLSKTPPDLTVLAADNGGEFPLGETLATLEGYADGGLRGRQMVPFNDLASDDKRRVRLERGRARVARPLADLMQYLRDVQRP</sequence>
<keyword evidence="6" id="KW-1185">Reference proteome</keyword>
<dbReference type="Proteomes" id="UP001138661">
    <property type="component" value="Unassembled WGS sequence"/>
</dbReference>
<dbReference type="EMBL" id="JAHXDN010000002">
    <property type="protein sequence ID" value="MBW4707581.1"/>
    <property type="molecule type" value="Genomic_DNA"/>
</dbReference>
<comment type="caution">
    <text evidence="5">The sequence shown here is derived from an EMBL/GenBank/DDBJ whole genome shotgun (WGS) entry which is preliminary data.</text>
</comment>
<accession>A0A9X1JXW5</accession>
<keyword evidence="1 3" id="KW-0479">Metal-binding</keyword>
<dbReference type="InterPro" id="IPR009056">
    <property type="entry name" value="Cyt_c-like_dom"/>
</dbReference>
<gene>
    <name evidence="5" type="ORF">KX928_07260</name>
</gene>
<evidence type="ECO:0000256" key="3">
    <source>
        <dbReference type="PROSITE-ProRule" id="PRU00433"/>
    </source>
</evidence>
<evidence type="ECO:0000256" key="1">
    <source>
        <dbReference type="ARBA" id="ARBA00022723"/>
    </source>
</evidence>
<dbReference type="GO" id="GO:0020037">
    <property type="term" value="F:heme binding"/>
    <property type="evidence" value="ECO:0007669"/>
    <property type="project" value="InterPro"/>
</dbReference>
<reference evidence="5" key="1">
    <citation type="submission" date="2021-07" db="EMBL/GenBank/DDBJ databases">
        <title>Roseobacter insulae sp. nov., isolated from a tidal flat.</title>
        <authorList>
            <person name="Park S."/>
            <person name="Yoon J.-H."/>
        </authorList>
    </citation>
    <scope>NUCLEOTIDE SEQUENCE</scope>
    <source>
        <strain evidence="5">YSTF-M11</strain>
    </source>
</reference>
<dbReference type="GO" id="GO:0009055">
    <property type="term" value="F:electron transfer activity"/>
    <property type="evidence" value="ECO:0007669"/>
    <property type="project" value="InterPro"/>
</dbReference>
<organism evidence="5 6">
    <name type="scientific">Roseobacter insulae</name>
    <dbReference type="NCBI Taxonomy" id="2859783"/>
    <lineage>
        <taxon>Bacteria</taxon>
        <taxon>Pseudomonadati</taxon>
        <taxon>Pseudomonadota</taxon>
        <taxon>Alphaproteobacteria</taxon>
        <taxon>Rhodobacterales</taxon>
        <taxon>Roseobacteraceae</taxon>
        <taxon>Roseobacter</taxon>
    </lineage>
</organism>
<protein>
    <submittedName>
        <fullName evidence="5">C-type cytochrome</fullName>
    </submittedName>
</protein>
<keyword evidence="3" id="KW-0349">Heme</keyword>
<keyword evidence="2 3" id="KW-0408">Iron</keyword>
<evidence type="ECO:0000313" key="6">
    <source>
        <dbReference type="Proteomes" id="UP001138661"/>
    </source>
</evidence>
<dbReference type="AlphaFoldDB" id="A0A9X1JXW5"/>
<dbReference type="GO" id="GO:0046872">
    <property type="term" value="F:metal ion binding"/>
    <property type="evidence" value="ECO:0007669"/>
    <property type="project" value="UniProtKB-KW"/>
</dbReference>
<evidence type="ECO:0000256" key="2">
    <source>
        <dbReference type="ARBA" id="ARBA00023004"/>
    </source>
</evidence>
<dbReference type="Pfam" id="PF00034">
    <property type="entry name" value="Cytochrom_C"/>
    <property type="match status" value="1"/>
</dbReference>
<proteinExistence type="predicted"/>
<evidence type="ECO:0000313" key="5">
    <source>
        <dbReference type="EMBL" id="MBW4707581.1"/>
    </source>
</evidence>
<name>A0A9X1JXW5_9RHOB</name>
<dbReference type="PROSITE" id="PS51007">
    <property type="entry name" value="CYTC"/>
    <property type="match status" value="1"/>
</dbReference>
<dbReference type="PROSITE" id="PS51257">
    <property type="entry name" value="PROKAR_LIPOPROTEIN"/>
    <property type="match status" value="1"/>
</dbReference>
<dbReference type="RefSeq" id="WP_219500557.1">
    <property type="nucleotide sequence ID" value="NZ_JAHXDN010000002.1"/>
</dbReference>
<evidence type="ECO:0000259" key="4">
    <source>
        <dbReference type="PROSITE" id="PS51007"/>
    </source>
</evidence>